<dbReference type="PANTHER" id="PTHR19353:SF19">
    <property type="entry name" value="DELTA(5) FATTY ACID DESATURASE C-RELATED"/>
    <property type="match status" value="1"/>
</dbReference>
<evidence type="ECO:0000313" key="3">
    <source>
        <dbReference type="EMBL" id="AXE16563.1"/>
    </source>
</evidence>
<keyword evidence="1" id="KW-1133">Transmembrane helix</keyword>
<feature type="transmembrane region" description="Helical" evidence="1">
    <location>
        <begin position="42"/>
        <end position="63"/>
    </location>
</feature>
<feature type="transmembrane region" description="Helical" evidence="1">
    <location>
        <begin position="238"/>
        <end position="259"/>
    </location>
</feature>
<dbReference type="GO" id="GO:0008610">
    <property type="term" value="P:lipid biosynthetic process"/>
    <property type="evidence" value="ECO:0007669"/>
    <property type="project" value="UniProtKB-ARBA"/>
</dbReference>
<feature type="transmembrane region" description="Helical" evidence="1">
    <location>
        <begin position="165"/>
        <end position="186"/>
    </location>
</feature>
<keyword evidence="1" id="KW-0472">Membrane</keyword>
<dbReference type="RefSeq" id="WP_114065350.1">
    <property type="nucleotide sequence ID" value="NZ_CP030850.1"/>
</dbReference>
<keyword evidence="4" id="KW-1185">Reference proteome</keyword>
<dbReference type="AlphaFoldDB" id="A0A344TD42"/>
<evidence type="ECO:0000313" key="4">
    <source>
        <dbReference type="Proteomes" id="UP000251993"/>
    </source>
</evidence>
<dbReference type="Pfam" id="PF00487">
    <property type="entry name" value="FA_desaturase"/>
    <property type="match status" value="1"/>
</dbReference>
<name>A0A344TD42_9BACT</name>
<dbReference type="GO" id="GO:0016717">
    <property type="term" value="F:oxidoreductase activity, acting on paired donors, with oxidation of a pair of donors resulting in the reduction of molecular oxygen to two molecules of water"/>
    <property type="evidence" value="ECO:0007669"/>
    <property type="project" value="TreeGrafter"/>
</dbReference>
<protein>
    <submittedName>
        <fullName evidence="3">Acyl-CoA desaturase</fullName>
    </submittedName>
</protein>
<dbReference type="Proteomes" id="UP000251993">
    <property type="component" value="Chromosome"/>
</dbReference>
<dbReference type="PANTHER" id="PTHR19353">
    <property type="entry name" value="FATTY ACID DESATURASE 2"/>
    <property type="match status" value="1"/>
</dbReference>
<keyword evidence="1" id="KW-0812">Transmembrane</keyword>
<dbReference type="PIRSF" id="PIRSF015921">
    <property type="entry name" value="FA_sphinglp_des"/>
    <property type="match status" value="1"/>
</dbReference>
<organism evidence="3 4">
    <name type="scientific">Runella rosea</name>
    <dbReference type="NCBI Taxonomy" id="2259595"/>
    <lineage>
        <taxon>Bacteria</taxon>
        <taxon>Pseudomonadati</taxon>
        <taxon>Bacteroidota</taxon>
        <taxon>Cytophagia</taxon>
        <taxon>Cytophagales</taxon>
        <taxon>Spirosomataceae</taxon>
        <taxon>Runella</taxon>
    </lineage>
</organism>
<gene>
    <name evidence="3" type="ORF">DR864_01875</name>
</gene>
<dbReference type="KEGG" id="run:DR864_01875"/>
<evidence type="ECO:0000256" key="1">
    <source>
        <dbReference type="SAM" id="Phobius"/>
    </source>
</evidence>
<dbReference type="GO" id="GO:0016020">
    <property type="term" value="C:membrane"/>
    <property type="evidence" value="ECO:0007669"/>
    <property type="project" value="TreeGrafter"/>
</dbReference>
<feature type="transmembrane region" description="Helical" evidence="1">
    <location>
        <begin position="69"/>
        <end position="92"/>
    </location>
</feature>
<dbReference type="EMBL" id="CP030850">
    <property type="protein sequence ID" value="AXE16563.1"/>
    <property type="molecule type" value="Genomic_DNA"/>
</dbReference>
<dbReference type="OrthoDB" id="104711at2"/>
<dbReference type="CDD" id="cd03506">
    <property type="entry name" value="Delta6-FADS-like"/>
    <property type="match status" value="1"/>
</dbReference>
<dbReference type="InterPro" id="IPR005804">
    <property type="entry name" value="FA_desaturase_dom"/>
</dbReference>
<feature type="domain" description="Fatty acid desaturase" evidence="2">
    <location>
        <begin position="71"/>
        <end position="342"/>
    </location>
</feature>
<reference evidence="3 4" key="1">
    <citation type="submission" date="2018-07" db="EMBL/GenBank/DDBJ databases">
        <title>Genome sequencing of Runella.</title>
        <authorList>
            <person name="Baek M.-G."/>
            <person name="Yi H."/>
        </authorList>
    </citation>
    <scope>NUCLEOTIDE SEQUENCE [LARGE SCALE GENOMIC DNA]</scope>
    <source>
        <strain evidence="3 4">HYN0085</strain>
    </source>
</reference>
<evidence type="ECO:0000259" key="2">
    <source>
        <dbReference type="Pfam" id="PF00487"/>
    </source>
</evidence>
<proteinExistence type="predicted"/>
<feature type="transmembrane region" description="Helical" evidence="1">
    <location>
        <begin position="207"/>
        <end position="232"/>
    </location>
</feature>
<dbReference type="InterPro" id="IPR012171">
    <property type="entry name" value="Fatty_acid_desaturase"/>
</dbReference>
<accession>A0A344TD42</accession>
<sequence length="371" mass="42196">MKQKTQIRFVNKDKNQFFPTLKKRVDAYFQDRQLSKNANGTLIIKTAVLTAMYLLPFIVLLWLQPPLGISLVLWFIMGLGLAGLGMSVMHDANHGAYSENAKTNYWIGNIYLNMLGGSTFNWNLQHNVLHHMYTNVVHVDEDINDKLVLKFSPHTPVKSFHQLQWVYAFFFYGILTLYWVLAKDYIQFIGFTRSGVNKGTKAENALTLLRITLVKVVYFAIIIGVPTLVYHLPLGEVILGFLVMHFVGGVILTTVFQLAHAVEGTSHPLPNEKGIIENDWAIHQLNTTVNFSRHNKWLSWYVGGLNFQVEHHLFPKIAHVHYPELAPIVKETAEEFGIPYLENPSFGVALRSHIANLHQLGRLPDLNEAIG</sequence>